<dbReference type="Pfam" id="PF00630">
    <property type="entry name" value="Filamin"/>
    <property type="match status" value="1"/>
</dbReference>
<dbReference type="PANTHER" id="PTHR24104:SF25">
    <property type="entry name" value="PROTEIN LIN-41"/>
    <property type="match status" value="1"/>
</dbReference>
<keyword evidence="8" id="KW-0175">Coiled coil</keyword>
<feature type="coiled-coil region" evidence="8">
    <location>
        <begin position="299"/>
        <end position="358"/>
    </location>
</feature>
<evidence type="ECO:0000259" key="10">
    <source>
        <dbReference type="PROSITE" id="PS50119"/>
    </source>
</evidence>
<feature type="domain" description="Death" evidence="9">
    <location>
        <begin position="167"/>
        <end position="212"/>
    </location>
</feature>
<evidence type="ECO:0000256" key="5">
    <source>
        <dbReference type="PROSITE-ProRule" id="PRU00024"/>
    </source>
</evidence>
<dbReference type="Gene3D" id="2.60.40.10">
    <property type="entry name" value="Immunoglobulins"/>
    <property type="match status" value="1"/>
</dbReference>
<dbReference type="OrthoDB" id="6105938at2759"/>
<dbReference type="PROSITE" id="PS50119">
    <property type="entry name" value="ZF_BBOX"/>
    <property type="match status" value="1"/>
</dbReference>
<dbReference type="GO" id="GO:0000209">
    <property type="term" value="P:protein polyubiquitination"/>
    <property type="evidence" value="ECO:0007669"/>
    <property type="project" value="TreeGrafter"/>
</dbReference>
<feature type="repeat" description="NHL" evidence="7">
    <location>
        <begin position="549"/>
        <end position="593"/>
    </location>
</feature>
<proteinExistence type="predicted"/>
<evidence type="ECO:0000256" key="4">
    <source>
        <dbReference type="ARBA" id="ARBA00022833"/>
    </source>
</evidence>
<evidence type="ECO:0000256" key="6">
    <source>
        <dbReference type="PROSITE-ProRule" id="PRU00087"/>
    </source>
</evidence>
<comment type="caution">
    <text evidence="11">The sequence shown here is derived from an EMBL/GenBank/DDBJ whole genome shotgun (WGS) entry which is preliminary data.</text>
</comment>
<dbReference type="Pfam" id="PF18738">
    <property type="entry name" value="HEPN_DZIP3"/>
    <property type="match status" value="1"/>
</dbReference>
<dbReference type="Gene3D" id="3.30.160.60">
    <property type="entry name" value="Classic Zinc Finger"/>
    <property type="match status" value="1"/>
</dbReference>
<dbReference type="InterPro" id="IPR017868">
    <property type="entry name" value="Filamin/ABP280_repeat-like"/>
</dbReference>
<evidence type="ECO:0000256" key="8">
    <source>
        <dbReference type="SAM" id="Coils"/>
    </source>
</evidence>
<protein>
    <submittedName>
        <fullName evidence="11">Tripartite motif-containing protein 3</fullName>
    </submittedName>
</protein>
<dbReference type="PANTHER" id="PTHR24104">
    <property type="entry name" value="E3 UBIQUITIN-PROTEIN LIGASE NHLRC1-RELATED"/>
    <property type="match status" value="1"/>
</dbReference>
<dbReference type="PROSITE" id="PS50017">
    <property type="entry name" value="DEATH_DOMAIN"/>
    <property type="match status" value="1"/>
</dbReference>
<evidence type="ECO:0000313" key="12">
    <source>
        <dbReference type="Proteomes" id="UP000225706"/>
    </source>
</evidence>
<dbReference type="GO" id="GO:0007165">
    <property type="term" value="P:signal transduction"/>
    <property type="evidence" value="ECO:0007669"/>
    <property type="project" value="InterPro"/>
</dbReference>
<organism evidence="11 12">
    <name type="scientific">Stylophora pistillata</name>
    <name type="common">Smooth cauliflower coral</name>
    <dbReference type="NCBI Taxonomy" id="50429"/>
    <lineage>
        <taxon>Eukaryota</taxon>
        <taxon>Metazoa</taxon>
        <taxon>Cnidaria</taxon>
        <taxon>Anthozoa</taxon>
        <taxon>Hexacorallia</taxon>
        <taxon>Scleractinia</taxon>
        <taxon>Astrocoeniina</taxon>
        <taxon>Pocilloporidae</taxon>
        <taxon>Stylophora</taxon>
    </lineage>
</organism>
<dbReference type="GO" id="GO:0008270">
    <property type="term" value="F:zinc ion binding"/>
    <property type="evidence" value="ECO:0007669"/>
    <property type="project" value="UniProtKB-KW"/>
</dbReference>
<dbReference type="PROSITE" id="PS51125">
    <property type="entry name" value="NHL"/>
    <property type="match status" value="2"/>
</dbReference>
<feature type="domain" description="B box-type" evidence="10">
    <location>
        <begin position="234"/>
        <end position="277"/>
    </location>
</feature>
<dbReference type="InterPro" id="IPR001298">
    <property type="entry name" value="Filamin/ABP280_rpt"/>
</dbReference>
<dbReference type="InterPro" id="IPR013783">
    <property type="entry name" value="Ig-like_fold"/>
</dbReference>
<keyword evidence="12" id="KW-1185">Reference proteome</keyword>
<dbReference type="InterPro" id="IPR000315">
    <property type="entry name" value="Znf_B-box"/>
</dbReference>
<dbReference type="SUPFAM" id="SSF81296">
    <property type="entry name" value="E set domains"/>
    <property type="match status" value="1"/>
</dbReference>
<sequence length="813" mass="91890">MASAVPKYLSTEETTNYARLCRLLLDIGTQALKDTLDAFHPPSTLHTVLARNEGKLRILRTKKLIDATQWGKLFPAISTSVSSRDFDITLLIILLRNLCGLPSPATGWDALPARTDVSREADIARVKYYRNTVYAHAECASIDDAAFDAYWGDIRDTLVRLGGFKYEAAIDNLKIQNMDPRLADHNKELFRQWKKDEDNVKDQLNEVLKKLDDLEKKENTFRACKDSVAKEMEQELIMCKVKYHENVAVQFYCQDCDVCICHKCGIVSHNRHTIVDIQQAAETEKMKMTQVFARVKARLEVVETRIMEQNELMKKSEEEICATEEKVTETVQEIIRILKEREKTVKGKLREIKDTQQKTYAEKFDAFQSYAAQLKSCCKCCERIEKRSSSLEILQGKDVFGPCEELLAAQDIEICKPRHVTCFVNSDAMNTVKQFVQVIASYTDPSQSSAVGNGLRQAEIGNEADFTVITRDSEGNKVYNKEDRVTVKIHRLPRGQDEEMKKDCRDGNYLVHYKPKSVGLLDIVVEVNGKPLTGSPWRVQVTGHQYKALYSFGSHGEGLGEFKNPCSIAVSERTGNIAIADNGNRRVQLFDSEWKYNRTIGNKGPDAERIRNSRSVAFTTSGNVIVIHGEHSQRSKMSLFTENGQFIKHFIKHLIDPQRVSVGSDGYMIVCDSGDKSVKVLSPDGSRLLQSLREPGCGQPPWYAVYHEDKVFATYGLVSHVKVFNKEGEYLYDIGTKGTGNGQLRRPEGLAFDSFSNLIVCDSLNSRLQVFSSDGKFVFSINEGIKFPSSIAVTKDNKLVVSDFYKDIIHVFQ</sequence>
<keyword evidence="1" id="KW-0479">Metal-binding</keyword>
<reference evidence="12" key="1">
    <citation type="journal article" date="2017" name="bioRxiv">
        <title>Comparative analysis of the genomes of Stylophora pistillata and Acropora digitifera provides evidence for extensive differences between species of corals.</title>
        <authorList>
            <person name="Voolstra C.R."/>
            <person name="Li Y."/>
            <person name="Liew Y.J."/>
            <person name="Baumgarten S."/>
            <person name="Zoccola D."/>
            <person name="Flot J.-F."/>
            <person name="Tambutte S."/>
            <person name="Allemand D."/>
            <person name="Aranda M."/>
        </authorList>
    </citation>
    <scope>NUCLEOTIDE SEQUENCE [LARGE SCALE GENOMIC DNA]</scope>
</reference>
<dbReference type="STRING" id="50429.A0A2B4T1M0"/>
<dbReference type="AlphaFoldDB" id="A0A2B4T1M0"/>
<dbReference type="SMART" id="SM00557">
    <property type="entry name" value="IG_FLMN"/>
    <property type="match status" value="1"/>
</dbReference>
<dbReference type="Proteomes" id="UP000225706">
    <property type="component" value="Unassembled WGS sequence"/>
</dbReference>
<keyword evidence="2" id="KW-0677">Repeat</keyword>
<dbReference type="InterPro" id="IPR001258">
    <property type="entry name" value="NHL_repeat"/>
</dbReference>
<evidence type="ECO:0000256" key="1">
    <source>
        <dbReference type="ARBA" id="ARBA00022723"/>
    </source>
</evidence>
<dbReference type="InterPro" id="IPR050952">
    <property type="entry name" value="TRIM-NHL_E3_ligases"/>
</dbReference>
<dbReference type="SUPFAM" id="SSF101898">
    <property type="entry name" value="NHL repeat"/>
    <property type="match status" value="1"/>
</dbReference>
<dbReference type="InterPro" id="IPR011042">
    <property type="entry name" value="6-blade_b-propeller_TolB-like"/>
</dbReference>
<dbReference type="SUPFAM" id="SSF57845">
    <property type="entry name" value="B-box zinc-binding domain"/>
    <property type="match status" value="1"/>
</dbReference>
<evidence type="ECO:0000256" key="3">
    <source>
        <dbReference type="ARBA" id="ARBA00022771"/>
    </source>
</evidence>
<dbReference type="GO" id="GO:0043161">
    <property type="term" value="P:proteasome-mediated ubiquitin-dependent protein catabolic process"/>
    <property type="evidence" value="ECO:0007669"/>
    <property type="project" value="TreeGrafter"/>
</dbReference>
<evidence type="ECO:0000256" key="2">
    <source>
        <dbReference type="ARBA" id="ARBA00022737"/>
    </source>
</evidence>
<dbReference type="Pfam" id="PF00643">
    <property type="entry name" value="zf-B_box"/>
    <property type="match status" value="1"/>
</dbReference>
<dbReference type="InterPro" id="IPR041249">
    <property type="entry name" value="HEPN_DZIP3"/>
</dbReference>
<feature type="repeat" description="NHL" evidence="7">
    <location>
        <begin position="734"/>
        <end position="774"/>
    </location>
</feature>
<keyword evidence="3 5" id="KW-0863">Zinc-finger</keyword>
<dbReference type="InterPro" id="IPR000488">
    <property type="entry name" value="Death_dom"/>
</dbReference>
<dbReference type="EMBL" id="LSMT01000003">
    <property type="protein sequence ID" value="PFX34557.1"/>
    <property type="molecule type" value="Genomic_DNA"/>
</dbReference>
<feature type="repeat" description="Filamin" evidence="6">
    <location>
        <begin position="440"/>
        <end position="541"/>
    </location>
</feature>
<evidence type="ECO:0000259" key="9">
    <source>
        <dbReference type="PROSITE" id="PS50017"/>
    </source>
</evidence>
<dbReference type="InterPro" id="IPR014756">
    <property type="entry name" value="Ig_E-set"/>
</dbReference>
<evidence type="ECO:0000256" key="7">
    <source>
        <dbReference type="PROSITE-ProRule" id="PRU00504"/>
    </source>
</evidence>
<dbReference type="GO" id="GO:0061630">
    <property type="term" value="F:ubiquitin protein ligase activity"/>
    <property type="evidence" value="ECO:0007669"/>
    <property type="project" value="TreeGrafter"/>
</dbReference>
<evidence type="ECO:0000313" key="11">
    <source>
        <dbReference type="EMBL" id="PFX34557.1"/>
    </source>
</evidence>
<gene>
    <name evidence="11" type="primary">Trim3</name>
    <name evidence="11" type="ORF">AWC38_SpisGene414</name>
</gene>
<keyword evidence="4" id="KW-0862">Zinc</keyword>
<dbReference type="Gene3D" id="2.120.10.30">
    <property type="entry name" value="TolB, C-terminal domain"/>
    <property type="match status" value="2"/>
</dbReference>
<accession>A0A2B4T1M0</accession>
<dbReference type="PROSITE" id="PS50194">
    <property type="entry name" value="FILAMIN_REPEAT"/>
    <property type="match status" value="1"/>
</dbReference>
<name>A0A2B4T1M0_STYPI</name>
<dbReference type="CDD" id="cd19756">
    <property type="entry name" value="Bbox2"/>
    <property type="match status" value="1"/>
</dbReference>